<dbReference type="CDD" id="cd01392">
    <property type="entry name" value="HTH_LacI"/>
    <property type="match status" value="1"/>
</dbReference>
<dbReference type="Gene3D" id="1.10.260.40">
    <property type="entry name" value="lambda repressor-like DNA-binding domains"/>
    <property type="match status" value="1"/>
</dbReference>
<dbReference type="Proteomes" id="UP001596044">
    <property type="component" value="Unassembled WGS sequence"/>
</dbReference>
<name>A0ABW0K8E0_9BACL</name>
<sequence length="333" mass="36673">MTTIQDVAKLAGVSKGTVSSVFSKKRPISKEVTERVLTIAKELGYYPNHVARSLAIKKTMIVGLRMPLSKDSSMSGFEIQMISGVVKECSKQGYRVLLDSLPELDDVTQFSMDPVDGVIMLNPRKHDSRIARYKQTGTPLVLVGRPDLLHEEISYVDNNNKELAYEVGQYLLETGHTSLLFLNAASDMTVAQDRESGLTEAFRQKGLSLSPDTVMNYSRQHHTNASDYGYESIIHTYGKLPYTAVITDTDRVALGVLRAARELGLDIPDKLAVIALSNDATLAQETTPSLTSVELSAEVLGAEAAKILLEIMQDPTKVHQRIVDAKLVFRESC</sequence>
<keyword evidence="3" id="KW-0804">Transcription</keyword>
<organism evidence="5 6">
    <name type="scientific">Paenibacillus aestuarii</name>
    <dbReference type="NCBI Taxonomy" id="516965"/>
    <lineage>
        <taxon>Bacteria</taxon>
        <taxon>Bacillati</taxon>
        <taxon>Bacillota</taxon>
        <taxon>Bacilli</taxon>
        <taxon>Bacillales</taxon>
        <taxon>Paenibacillaceae</taxon>
        <taxon>Paenibacillus</taxon>
    </lineage>
</organism>
<dbReference type="RefSeq" id="WP_270877613.1">
    <property type="nucleotide sequence ID" value="NZ_JAQFVF010000002.1"/>
</dbReference>
<dbReference type="PANTHER" id="PTHR30146:SF109">
    <property type="entry name" value="HTH-TYPE TRANSCRIPTIONAL REGULATOR GALS"/>
    <property type="match status" value="1"/>
</dbReference>
<dbReference type="Pfam" id="PF13377">
    <property type="entry name" value="Peripla_BP_3"/>
    <property type="match status" value="1"/>
</dbReference>
<dbReference type="Gene3D" id="3.40.50.2300">
    <property type="match status" value="2"/>
</dbReference>
<evidence type="ECO:0000313" key="5">
    <source>
        <dbReference type="EMBL" id="MFC5449540.1"/>
    </source>
</evidence>
<feature type="domain" description="HTH lacI-type" evidence="4">
    <location>
        <begin position="2"/>
        <end position="56"/>
    </location>
</feature>
<evidence type="ECO:0000256" key="1">
    <source>
        <dbReference type="ARBA" id="ARBA00023015"/>
    </source>
</evidence>
<dbReference type="SMART" id="SM00354">
    <property type="entry name" value="HTH_LACI"/>
    <property type="match status" value="1"/>
</dbReference>
<comment type="caution">
    <text evidence="5">The sequence shown here is derived from an EMBL/GenBank/DDBJ whole genome shotgun (WGS) entry which is preliminary data.</text>
</comment>
<dbReference type="PANTHER" id="PTHR30146">
    <property type="entry name" value="LACI-RELATED TRANSCRIPTIONAL REPRESSOR"/>
    <property type="match status" value="1"/>
</dbReference>
<evidence type="ECO:0000256" key="2">
    <source>
        <dbReference type="ARBA" id="ARBA00023125"/>
    </source>
</evidence>
<keyword evidence="1" id="KW-0805">Transcription regulation</keyword>
<dbReference type="Pfam" id="PF00356">
    <property type="entry name" value="LacI"/>
    <property type="match status" value="1"/>
</dbReference>
<keyword evidence="6" id="KW-1185">Reference proteome</keyword>
<evidence type="ECO:0000313" key="6">
    <source>
        <dbReference type="Proteomes" id="UP001596044"/>
    </source>
</evidence>
<dbReference type="GO" id="GO:0003677">
    <property type="term" value="F:DNA binding"/>
    <property type="evidence" value="ECO:0007669"/>
    <property type="project" value="UniProtKB-KW"/>
</dbReference>
<keyword evidence="2 5" id="KW-0238">DNA-binding</keyword>
<dbReference type="SUPFAM" id="SSF53822">
    <property type="entry name" value="Periplasmic binding protein-like I"/>
    <property type="match status" value="1"/>
</dbReference>
<protein>
    <submittedName>
        <fullName evidence="5">LacI family DNA-binding transcriptional regulator</fullName>
    </submittedName>
</protein>
<proteinExistence type="predicted"/>
<gene>
    <name evidence="5" type="ORF">ACFPOG_14820</name>
</gene>
<accession>A0ABW0K8E0</accession>
<reference evidence="6" key="1">
    <citation type="journal article" date="2019" name="Int. J. Syst. Evol. Microbiol.">
        <title>The Global Catalogue of Microorganisms (GCM) 10K type strain sequencing project: providing services to taxonomists for standard genome sequencing and annotation.</title>
        <authorList>
            <consortium name="The Broad Institute Genomics Platform"/>
            <consortium name="The Broad Institute Genome Sequencing Center for Infectious Disease"/>
            <person name="Wu L."/>
            <person name="Ma J."/>
        </authorList>
    </citation>
    <scope>NUCLEOTIDE SEQUENCE [LARGE SCALE GENOMIC DNA]</scope>
    <source>
        <strain evidence="6">KACC 11904</strain>
    </source>
</reference>
<dbReference type="SUPFAM" id="SSF47413">
    <property type="entry name" value="lambda repressor-like DNA-binding domains"/>
    <property type="match status" value="1"/>
</dbReference>
<evidence type="ECO:0000259" key="4">
    <source>
        <dbReference type="PROSITE" id="PS50932"/>
    </source>
</evidence>
<dbReference type="InterPro" id="IPR010982">
    <property type="entry name" value="Lambda_DNA-bd_dom_sf"/>
</dbReference>
<dbReference type="PROSITE" id="PS50932">
    <property type="entry name" value="HTH_LACI_2"/>
    <property type="match status" value="1"/>
</dbReference>
<dbReference type="EMBL" id="JBHSMJ010000020">
    <property type="protein sequence ID" value="MFC5449540.1"/>
    <property type="molecule type" value="Genomic_DNA"/>
</dbReference>
<dbReference type="InterPro" id="IPR028082">
    <property type="entry name" value="Peripla_BP_I"/>
</dbReference>
<dbReference type="InterPro" id="IPR000843">
    <property type="entry name" value="HTH_LacI"/>
</dbReference>
<dbReference type="InterPro" id="IPR046335">
    <property type="entry name" value="LacI/GalR-like_sensor"/>
</dbReference>
<evidence type="ECO:0000256" key="3">
    <source>
        <dbReference type="ARBA" id="ARBA00023163"/>
    </source>
</evidence>